<dbReference type="PANTHER" id="PTHR43591:SF24">
    <property type="entry name" value="2-METHOXY-6-POLYPRENYL-1,4-BENZOQUINOL METHYLASE, MITOCHONDRIAL"/>
    <property type="match status" value="1"/>
</dbReference>
<evidence type="ECO:0008006" key="4">
    <source>
        <dbReference type="Google" id="ProtNLM"/>
    </source>
</evidence>
<dbReference type="InterPro" id="IPR029063">
    <property type="entry name" value="SAM-dependent_MTases_sf"/>
</dbReference>
<evidence type="ECO:0000313" key="3">
    <source>
        <dbReference type="Proteomes" id="UP000829685"/>
    </source>
</evidence>
<dbReference type="AlphaFoldDB" id="A0A9Q0ARA5"/>
<proteinExistence type="inferred from homology"/>
<dbReference type="CDD" id="cd02440">
    <property type="entry name" value="AdoMet_MTases"/>
    <property type="match status" value="1"/>
</dbReference>
<dbReference type="SUPFAM" id="SSF53335">
    <property type="entry name" value="S-adenosyl-L-methionine-dependent methyltransferases"/>
    <property type="match status" value="1"/>
</dbReference>
<comment type="caution">
    <text evidence="2">The sequence shown here is derived from an EMBL/GenBank/DDBJ whole genome shotgun (WGS) entry which is preliminary data.</text>
</comment>
<name>A0A9Q0ARA5_9PEZI</name>
<evidence type="ECO:0000313" key="2">
    <source>
        <dbReference type="EMBL" id="KAI1871108.1"/>
    </source>
</evidence>
<reference evidence="2" key="1">
    <citation type="submission" date="2021-03" db="EMBL/GenBank/DDBJ databases">
        <title>Revisited historic fungal species revealed as producer of novel bioactive compounds through whole genome sequencing and comparative genomics.</title>
        <authorList>
            <person name="Vignolle G.A."/>
            <person name="Hochenegger N."/>
            <person name="Mach R.L."/>
            <person name="Mach-Aigner A.R."/>
            <person name="Javad Rahimi M."/>
            <person name="Salim K.A."/>
            <person name="Chan C.M."/>
            <person name="Lim L.B.L."/>
            <person name="Cai F."/>
            <person name="Druzhinina I.S."/>
            <person name="U'Ren J.M."/>
            <person name="Derntl C."/>
        </authorList>
    </citation>
    <scope>NUCLEOTIDE SEQUENCE</scope>
    <source>
        <strain evidence="2">TUCIM 5799</strain>
    </source>
</reference>
<protein>
    <recommendedName>
        <fullName evidence="4">Methyltransferase domain-containing protein</fullName>
    </recommendedName>
</protein>
<accession>A0A9Q0ARA5</accession>
<keyword evidence="3" id="KW-1185">Reference proteome</keyword>
<evidence type="ECO:0000256" key="1">
    <source>
        <dbReference type="ARBA" id="ARBA00038158"/>
    </source>
</evidence>
<comment type="similarity">
    <text evidence="1">Belongs to the methyltransferase superfamily. LaeA methyltransferase family.</text>
</comment>
<gene>
    <name evidence="2" type="ORF">JX265_006148</name>
</gene>
<sequence length="277" mass="31255">MSYRSYALPLPDGGLDHRLILQHQLWRKTLDGRLLSRPLTNAVARVLDVGAGSGGWAADFAKQHPDAQVIALDIFEQPTVEAPSNCQFVKRDLEQDWDIGSDAKFDLIHSRMVPMHATEARAVLRRCIEHLKPGGHIEMQELWLPFRTDEPPGAPESSSTVIQWSHLRLEAVSKLGFDHTIAGQLPDALLEVGFEKVQVQDYKWPTGAWVEDEKLKEIGNMFLEYLQLGKRQMSEEILAQLGMDEQQITDLVEQVGKELGTGKIYVPARFISARRPE</sequence>
<organism evidence="2 3">
    <name type="scientific">Neoarthrinium moseri</name>
    <dbReference type="NCBI Taxonomy" id="1658444"/>
    <lineage>
        <taxon>Eukaryota</taxon>
        <taxon>Fungi</taxon>
        <taxon>Dikarya</taxon>
        <taxon>Ascomycota</taxon>
        <taxon>Pezizomycotina</taxon>
        <taxon>Sordariomycetes</taxon>
        <taxon>Xylariomycetidae</taxon>
        <taxon>Amphisphaeriales</taxon>
        <taxon>Apiosporaceae</taxon>
        <taxon>Neoarthrinium</taxon>
    </lineage>
</organism>
<dbReference type="PANTHER" id="PTHR43591">
    <property type="entry name" value="METHYLTRANSFERASE"/>
    <property type="match status" value="1"/>
</dbReference>
<dbReference type="Pfam" id="PF13489">
    <property type="entry name" value="Methyltransf_23"/>
    <property type="match status" value="1"/>
</dbReference>
<dbReference type="Proteomes" id="UP000829685">
    <property type="component" value="Unassembled WGS sequence"/>
</dbReference>
<dbReference type="GO" id="GO:0008168">
    <property type="term" value="F:methyltransferase activity"/>
    <property type="evidence" value="ECO:0007669"/>
    <property type="project" value="TreeGrafter"/>
</dbReference>
<dbReference type="Gene3D" id="3.40.50.150">
    <property type="entry name" value="Vaccinia Virus protein VP39"/>
    <property type="match status" value="1"/>
</dbReference>
<dbReference type="EMBL" id="JAFIMR010000013">
    <property type="protein sequence ID" value="KAI1871108.1"/>
    <property type="molecule type" value="Genomic_DNA"/>
</dbReference>